<evidence type="ECO:0000256" key="11">
    <source>
        <dbReference type="SAM" id="SignalP"/>
    </source>
</evidence>
<dbReference type="PANTHER" id="PTHR33753:SF2">
    <property type="entry name" value="GLYCOSIDE HYDROLASE FAMILY 7 PROTEIN"/>
    <property type="match status" value="1"/>
</dbReference>
<name>D5MSJ4_FLAVE</name>
<gene>
    <name evidence="12" type="primary">cel7B</name>
</gene>
<keyword evidence="3 11" id="KW-0732">Signal</keyword>
<dbReference type="InterPro" id="IPR013320">
    <property type="entry name" value="ConA-like_dom_sf"/>
</dbReference>
<dbReference type="Gene3D" id="2.70.100.10">
    <property type="entry name" value="Glycoside hydrolase, family 7, domain"/>
    <property type="match status" value="1"/>
</dbReference>
<feature type="chain" id="PRO_5003074792" description="Glucanase" evidence="11">
    <location>
        <begin position="19"/>
        <end position="457"/>
    </location>
</feature>
<organism evidence="12">
    <name type="scientific">Flammulina velutipes</name>
    <name type="common">Agaricus velutipes</name>
    <dbReference type="NCBI Taxonomy" id="38945"/>
    <lineage>
        <taxon>Eukaryota</taxon>
        <taxon>Fungi</taxon>
        <taxon>Dikarya</taxon>
        <taxon>Basidiomycota</taxon>
        <taxon>Agaricomycotina</taxon>
        <taxon>Agaricomycetes</taxon>
        <taxon>Agaricomycetidae</taxon>
        <taxon>Agaricales</taxon>
        <taxon>Marasmiineae</taxon>
        <taxon>Physalacriaceae</taxon>
        <taxon>Flammulina</taxon>
    </lineage>
</organism>
<keyword evidence="7 9" id="KW-0326">Glycosidase</keyword>
<dbReference type="InterPro" id="IPR001722">
    <property type="entry name" value="Glyco_hydro_7"/>
</dbReference>
<dbReference type="GO" id="GO:0030245">
    <property type="term" value="P:cellulose catabolic process"/>
    <property type="evidence" value="ECO:0007669"/>
    <property type="project" value="UniProtKB-KW"/>
</dbReference>
<dbReference type="SUPFAM" id="SSF49899">
    <property type="entry name" value="Concanavalin A-like lectins/glucanases"/>
    <property type="match status" value="1"/>
</dbReference>
<reference evidence="12" key="1">
    <citation type="submission" date="2010-01" db="EMBL/GenBank/DDBJ databases">
        <title>Molecular cloning of cDNA encoding glycoside hydrolase family 7 cellobiohydrolases from the basidiomycete Flammulina velutipes.</title>
        <authorList>
            <person name="Ishiguro M."/>
            <person name="Hori T."/>
            <person name="Ishida T."/>
            <person name="Yoshida M."/>
            <person name="Takabatake K."/>
            <person name="Kaneko S."/>
            <person name="Igarashi K."/>
            <person name="Samejima M."/>
        </authorList>
    </citation>
    <scope>NUCLEOTIDE SEQUENCE</scope>
    <source>
        <strain evidence="12">Fv-1</strain>
    </source>
</reference>
<keyword evidence="5 9" id="KW-0136">Cellulose degradation</keyword>
<dbReference type="PRINTS" id="PR00734">
    <property type="entry name" value="GLHYDRLASE7"/>
</dbReference>
<sequence length="457" mass="49707">MFNKAALVVSALLSVAIAQQVGTQEAERHPSLTIQQCSAGGSCTTQTRSVVLDSNWRWLHTTSGYTNCYTGNTWNTSLCSSPSTCASNCALDGAKYSETYGITTSGNALTLKFVTSSQQKNIGSRVYLLENESSYQMFSLKNQEFTFDVDVSKLPCGLNGALYFVEMDKDGGMGKYSTNKAGAKYGTGYCDAQCPHDIKFINGEANILGWTASPNDTNAGTGQYGACCSEMDIWEANSISSAYTPHVCTSTGLTRCQGTDCGDGDQRYESICDKDGCDFNSWRQGDQSFYGPGKTVNTNSKFTVVTQFITTDGTANGALKEIRRIYVQNGKVIQNSYSTFDGLTQYNSISDEFCNAQKNLFDDNHSFEERGGMRKMGDVFSKGMVLVLSLWDDHAVNMLWLDSDYPTDADPSKPGISRGPCSTDSGKPEDVEANSPDATVIYSNIKYGPLNSTYRAS</sequence>
<dbReference type="InterPro" id="IPR037019">
    <property type="entry name" value="Glyco_hydro_7_sf"/>
</dbReference>
<comment type="catalytic activity">
    <reaction evidence="1">
        <text>Hydrolysis of (1-&gt;4)-beta-D-glucosidic linkages in cellulose and cellotetraose, releasing cellobiose from the non-reducing ends of the chains.</text>
        <dbReference type="EC" id="3.2.1.91"/>
    </reaction>
</comment>
<evidence type="ECO:0000256" key="6">
    <source>
        <dbReference type="ARBA" id="ARBA00023277"/>
    </source>
</evidence>
<dbReference type="FunFam" id="2.70.100.10:FF:000001">
    <property type="entry name" value="Glucanase"/>
    <property type="match status" value="1"/>
</dbReference>
<evidence type="ECO:0000256" key="8">
    <source>
        <dbReference type="ARBA" id="ARBA00023326"/>
    </source>
</evidence>
<keyword evidence="8 9" id="KW-0624">Polysaccharide degradation</keyword>
<keyword evidence="6" id="KW-0119">Carbohydrate metabolism</keyword>
<dbReference type="CDD" id="cd07999">
    <property type="entry name" value="GH7_CBH_EG"/>
    <property type="match status" value="1"/>
</dbReference>
<dbReference type="PANTHER" id="PTHR33753">
    <property type="entry name" value="1,4-BETA-D-GLUCAN CELLOBIOHYDROLASE B"/>
    <property type="match status" value="1"/>
</dbReference>
<dbReference type="Pfam" id="PF00840">
    <property type="entry name" value="Glyco_hydro_7"/>
    <property type="match status" value="1"/>
</dbReference>
<evidence type="ECO:0000256" key="5">
    <source>
        <dbReference type="ARBA" id="ARBA00023001"/>
    </source>
</evidence>
<evidence type="ECO:0000256" key="3">
    <source>
        <dbReference type="ARBA" id="ARBA00022729"/>
    </source>
</evidence>
<evidence type="ECO:0000256" key="1">
    <source>
        <dbReference type="ARBA" id="ARBA00001641"/>
    </source>
</evidence>
<comment type="similarity">
    <text evidence="2 9">Belongs to the glycosyl hydrolase 7 (cellulase C) family.</text>
</comment>
<evidence type="ECO:0000256" key="10">
    <source>
        <dbReference type="SAM" id="MobiDB-lite"/>
    </source>
</evidence>
<proteinExistence type="evidence at transcript level"/>
<dbReference type="GO" id="GO:0016162">
    <property type="term" value="F:cellulose 1,4-beta-cellobiosidase activity"/>
    <property type="evidence" value="ECO:0007669"/>
    <property type="project" value="UniProtKB-EC"/>
</dbReference>
<evidence type="ECO:0000313" key="12">
    <source>
        <dbReference type="EMBL" id="BAJ07535.1"/>
    </source>
</evidence>
<dbReference type="EMBL" id="AB541000">
    <property type="protein sequence ID" value="BAJ07535.1"/>
    <property type="molecule type" value="mRNA"/>
</dbReference>
<dbReference type="SMR" id="D5MSJ4"/>
<feature type="region of interest" description="Disordered" evidence="10">
    <location>
        <begin position="409"/>
        <end position="437"/>
    </location>
</feature>
<feature type="signal peptide" evidence="11">
    <location>
        <begin position="1"/>
        <end position="18"/>
    </location>
</feature>
<dbReference type="AlphaFoldDB" id="D5MSJ4"/>
<keyword evidence="4 9" id="KW-0378">Hydrolase</keyword>
<accession>D5MSJ4</accession>
<evidence type="ECO:0000256" key="9">
    <source>
        <dbReference type="RuleBase" id="RU361164"/>
    </source>
</evidence>
<evidence type="ECO:0000256" key="2">
    <source>
        <dbReference type="ARBA" id="ARBA00006044"/>
    </source>
</evidence>
<evidence type="ECO:0000256" key="7">
    <source>
        <dbReference type="ARBA" id="ARBA00023295"/>
    </source>
</evidence>
<dbReference type="EC" id="3.2.1.-" evidence="9"/>
<dbReference type="CAZy" id="GH7">
    <property type="family name" value="Glycoside Hydrolase Family 7"/>
</dbReference>
<evidence type="ECO:0000256" key="4">
    <source>
        <dbReference type="ARBA" id="ARBA00022801"/>
    </source>
</evidence>
<protein>
    <recommendedName>
        <fullName evidence="9">Glucanase</fullName>
        <ecNumber evidence="9">3.2.1.-</ecNumber>
    </recommendedName>
</protein>